<dbReference type="AlphaFoldDB" id="A0A9E7ZXU0"/>
<protein>
    <submittedName>
        <fullName evidence="1">Uncharacterized protein</fullName>
    </submittedName>
</protein>
<organism evidence="1">
    <name type="scientific">Bosea sp. NBC_00436</name>
    <dbReference type="NCBI Taxonomy" id="2969620"/>
    <lineage>
        <taxon>Bacteria</taxon>
        <taxon>Pseudomonadati</taxon>
        <taxon>Pseudomonadota</taxon>
        <taxon>Alphaproteobacteria</taxon>
        <taxon>Hyphomicrobiales</taxon>
        <taxon>Boseaceae</taxon>
        <taxon>Bosea</taxon>
    </lineage>
</organism>
<sequence>MIGLPDESVSEIEPGEAIFRLVTEKKSLADDGSGKIVLTSAAIPMSDLKGGSERYLSLLRPDICDGISLTLRAVSINTKEASWLGDPVVGIASVSEFSEIRDKAGVPEVSIQRKPLQDKLGLFLFHAGLLRNPPHPDNRLDWTTLRIAIAETFQRVSHLSGAEVKL</sequence>
<reference evidence="1" key="1">
    <citation type="submission" date="2022-08" db="EMBL/GenBank/DDBJ databases">
        <title>Complete Genome Sequences of 2 Bosea sp. soil isolates.</title>
        <authorList>
            <person name="Alvarez Arevalo M."/>
            <person name="Sterndorff E.B."/>
            <person name="Faurdal D."/>
            <person name="Joergensen T.S."/>
            <person name="Weber T."/>
        </authorList>
    </citation>
    <scope>NUCLEOTIDE SEQUENCE</scope>
    <source>
        <strain evidence="1">NBC_00436</strain>
    </source>
</reference>
<accession>A0A9E7ZXU0</accession>
<name>A0A9E7ZXU0_9HYPH</name>
<gene>
    <name evidence="1" type="ORF">NWE54_04100</name>
</gene>
<proteinExistence type="predicted"/>
<evidence type="ECO:0000313" key="1">
    <source>
        <dbReference type="EMBL" id="UZF87976.1"/>
    </source>
</evidence>
<dbReference type="EMBL" id="CP102774">
    <property type="protein sequence ID" value="UZF87976.1"/>
    <property type="molecule type" value="Genomic_DNA"/>
</dbReference>